<dbReference type="Proteomes" id="UP000007799">
    <property type="component" value="Unassembled WGS sequence"/>
</dbReference>
<dbReference type="Gene3D" id="2.130.10.10">
    <property type="entry name" value="YVTN repeat-like/Quinoprotein amine dehydrogenase"/>
    <property type="match status" value="1"/>
</dbReference>
<dbReference type="InterPro" id="IPR036322">
    <property type="entry name" value="WD40_repeat_dom_sf"/>
</dbReference>
<dbReference type="PANTHER" id="PTHR22846">
    <property type="entry name" value="WD40 REPEAT PROTEIN"/>
    <property type="match status" value="1"/>
</dbReference>
<sequence>MSIETDHINFLIYRYLLESGFQHSSFTFGQESGIAHSAIATTHIPPGSLIAQMQRALNYVQAEINLTEEGLPADPKFLEDLPPLSLLESVQPSICEERRKELWQKVQRARTAEAETNDVVAKKNVEIPASQLRELAGHSTGAFMCQWNPKYNMLASCGSDNKARIYLDDPKMPPIVCLHPAEEGMGEVFSIDWSADGDHLCTGYADGYVRVWSSHDGELQQRLAGTGHPTARAKFSSNGRYIAAGDGGGNVMIWNTRTEKKLLGASFHEGSILSLTWIAEDKFVTAGTDSMICMFGVKKPYFQQRFSGHTDDVNMVDWNDSLKMLASGSDDKTVRLWTLESENVKHVIQHESPVKFLAWCRAEASSHLLVTGADDGTVRIVDGRRGVCLHALKAHASGILCAEFSPDGRWLATSDGGCRVIVWDVERQDVVKTLLSKGAVFCVSWNMDGTHLAFADGSGRVADIDMSS</sequence>
<dbReference type="GO" id="GO:0000118">
    <property type="term" value="C:histone deacetylase complex"/>
    <property type="evidence" value="ECO:0007669"/>
    <property type="project" value="TreeGrafter"/>
</dbReference>
<dbReference type="OrthoDB" id="1367865at2759"/>
<dbReference type="InterPro" id="IPR057855">
    <property type="entry name" value="Beta-prop_WDR19_1st"/>
</dbReference>
<keyword evidence="8" id="KW-1185">Reference proteome</keyword>
<dbReference type="FunCoup" id="F2UAW9">
    <property type="interactions" value="1234"/>
</dbReference>
<keyword evidence="3" id="KW-0677">Repeat</keyword>
<evidence type="ECO:0000256" key="4">
    <source>
        <dbReference type="ARBA" id="ARBA00023242"/>
    </source>
</evidence>
<evidence type="ECO:0000256" key="1">
    <source>
        <dbReference type="ARBA" id="ARBA00004123"/>
    </source>
</evidence>
<feature type="repeat" description="WD" evidence="5">
    <location>
        <begin position="306"/>
        <end position="347"/>
    </location>
</feature>
<evidence type="ECO:0000313" key="8">
    <source>
        <dbReference type="Proteomes" id="UP000007799"/>
    </source>
</evidence>
<comment type="subcellular location">
    <subcellularLocation>
        <location evidence="1">Nucleus</location>
    </subcellularLocation>
</comment>
<reference evidence="7" key="1">
    <citation type="submission" date="2009-08" db="EMBL/GenBank/DDBJ databases">
        <title>Annotation of Salpingoeca rosetta.</title>
        <authorList>
            <consortium name="The Broad Institute Genome Sequencing Platform"/>
            <person name="Russ C."/>
            <person name="Cuomo C."/>
            <person name="Burger G."/>
            <person name="Gray M.W."/>
            <person name="Holland P.W.H."/>
            <person name="King N."/>
            <person name="Lang F.B.F."/>
            <person name="Roger A.J."/>
            <person name="Ruiz-Trillo I."/>
            <person name="Young S.K."/>
            <person name="Zeng Q."/>
            <person name="Gargeya S."/>
            <person name="Alvarado L."/>
            <person name="Berlin A."/>
            <person name="Chapman S.B."/>
            <person name="Chen Z."/>
            <person name="Freedman E."/>
            <person name="Gellesch M."/>
            <person name="Goldberg J."/>
            <person name="Griggs A."/>
            <person name="Gujja S."/>
            <person name="Heilman E."/>
            <person name="Heiman D."/>
            <person name="Howarth C."/>
            <person name="Mehta T."/>
            <person name="Neiman D."/>
            <person name="Pearson M."/>
            <person name="Roberts A."/>
            <person name="Saif S."/>
            <person name="Shea T."/>
            <person name="Shenoy N."/>
            <person name="Sisk P."/>
            <person name="Stolte C."/>
            <person name="Sykes S."/>
            <person name="White J."/>
            <person name="Yandava C."/>
            <person name="Haas B."/>
            <person name="Nusbaum C."/>
            <person name="Birren B."/>
        </authorList>
    </citation>
    <scope>NUCLEOTIDE SEQUENCE [LARGE SCALE GENOMIC DNA]</scope>
    <source>
        <strain evidence="7">ATCC 50818</strain>
    </source>
</reference>
<dbReference type="Pfam" id="PF23389">
    <property type="entry name" value="Beta-prop_WDR19_1st"/>
    <property type="match status" value="1"/>
</dbReference>
<name>F2UAW9_SALR5</name>
<proteinExistence type="predicted"/>
<keyword evidence="2 5" id="KW-0853">WD repeat</keyword>
<dbReference type="PANTHER" id="PTHR22846:SF2">
    <property type="entry name" value="F-BOX-LIKE_WD REPEAT-CONTAINING PROTEIN EBI"/>
    <property type="match status" value="1"/>
</dbReference>
<dbReference type="InterPro" id="IPR045183">
    <property type="entry name" value="Ebi-like"/>
</dbReference>
<evidence type="ECO:0000256" key="5">
    <source>
        <dbReference type="PROSITE-ProRule" id="PRU00221"/>
    </source>
</evidence>
<dbReference type="SUPFAM" id="SSF50978">
    <property type="entry name" value="WD40 repeat-like"/>
    <property type="match status" value="1"/>
</dbReference>
<dbReference type="EMBL" id="GL832966">
    <property type="protein sequence ID" value="EGD73535.1"/>
    <property type="molecule type" value="Genomic_DNA"/>
</dbReference>
<accession>F2UAW9</accession>
<evidence type="ECO:0000313" key="7">
    <source>
        <dbReference type="EMBL" id="EGD73535.1"/>
    </source>
</evidence>
<dbReference type="GO" id="GO:0003714">
    <property type="term" value="F:transcription corepressor activity"/>
    <property type="evidence" value="ECO:0007669"/>
    <property type="project" value="InterPro"/>
</dbReference>
<dbReference type="SMART" id="SM00667">
    <property type="entry name" value="LisH"/>
    <property type="match status" value="1"/>
</dbReference>
<dbReference type="GeneID" id="16074396"/>
<organism evidence="8">
    <name type="scientific">Salpingoeca rosetta (strain ATCC 50818 / BSB-021)</name>
    <dbReference type="NCBI Taxonomy" id="946362"/>
    <lineage>
        <taxon>Eukaryota</taxon>
        <taxon>Choanoflagellata</taxon>
        <taxon>Craspedida</taxon>
        <taxon>Salpingoecidae</taxon>
        <taxon>Salpingoeca</taxon>
    </lineage>
</organism>
<evidence type="ECO:0000256" key="3">
    <source>
        <dbReference type="ARBA" id="ARBA00022737"/>
    </source>
</evidence>
<evidence type="ECO:0000256" key="2">
    <source>
        <dbReference type="ARBA" id="ARBA00022574"/>
    </source>
</evidence>
<dbReference type="PROSITE" id="PS50294">
    <property type="entry name" value="WD_REPEATS_REGION"/>
    <property type="match status" value="2"/>
</dbReference>
<feature type="repeat" description="WD" evidence="5">
    <location>
        <begin position="181"/>
        <end position="222"/>
    </location>
</feature>
<dbReference type="PROSITE" id="PS50896">
    <property type="entry name" value="LISH"/>
    <property type="match status" value="1"/>
</dbReference>
<dbReference type="InterPro" id="IPR006594">
    <property type="entry name" value="LisH"/>
</dbReference>
<gene>
    <name evidence="7" type="ORF">PTSG_05241</name>
</gene>
<dbReference type="InterPro" id="IPR015943">
    <property type="entry name" value="WD40/YVTN_repeat-like_dom_sf"/>
</dbReference>
<dbReference type="SMART" id="SM00320">
    <property type="entry name" value="WD40"/>
    <property type="match status" value="8"/>
</dbReference>
<keyword evidence="4" id="KW-0539">Nucleus</keyword>
<dbReference type="OMA" id="KWNKCGN"/>
<evidence type="ECO:0000259" key="6">
    <source>
        <dbReference type="Pfam" id="PF23389"/>
    </source>
</evidence>
<protein>
    <recommendedName>
        <fullName evidence="6">WDR19 first beta-propeller domain-containing protein</fullName>
    </recommendedName>
</protein>
<feature type="domain" description="WDR19 first beta-propeller" evidence="6">
    <location>
        <begin position="144"/>
        <end position="294"/>
    </location>
</feature>
<dbReference type="Pfam" id="PF08513">
    <property type="entry name" value="LisH"/>
    <property type="match status" value="1"/>
</dbReference>
<dbReference type="Pfam" id="PF00400">
    <property type="entry name" value="WD40"/>
    <property type="match status" value="3"/>
</dbReference>
<dbReference type="PROSITE" id="PS50082">
    <property type="entry name" value="WD_REPEATS_2"/>
    <property type="match status" value="3"/>
</dbReference>
<dbReference type="FunFam" id="1.20.960.30:FF:000001">
    <property type="entry name" value="F-box-like/WD repeat-containing protein TBL1XR1"/>
    <property type="match status" value="1"/>
</dbReference>
<dbReference type="Gene3D" id="1.20.960.30">
    <property type="match status" value="1"/>
</dbReference>
<dbReference type="GO" id="GO:0006357">
    <property type="term" value="P:regulation of transcription by RNA polymerase II"/>
    <property type="evidence" value="ECO:0007669"/>
    <property type="project" value="TreeGrafter"/>
</dbReference>
<dbReference type="InterPro" id="IPR001680">
    <property type="entry name" value="WD40_rpt"/>
</dbReference>
<feature type="repeat" description="WD" evidence="5">
    <location>
        <begin position="392"/>
        <end position="433"/>
    </location>
</feature>
<dbReference type="RefSeq" id="XP_004993817.1">
    <property type="nucleotide sequence ID" value="XM_004993760.1"/>
</dbReference>
<dbReference type="STRING" id="946362.F2UAW9"/>
<dbReference type="KEGG" id="sre:PTSG_05241"/>
<dbReference type="InParanoid" id="F2UAW9"/>
<dbReference type="CDD" id="cd00200">
    <property type="entry name" value="WD40"/>
    <property type="match status" value="1"/>
</dbReference>
<dbReference type="AlphaFoldDB" id="F2UAW9"/>
<dbReference type="eggNOG" id="KOG0273">
    <property type="taxonomic scope" value="Eukaryota"/>
</dbReference>